<evidence type="ECO:0000313" key="2">
    <source>
        <dbReference type="EMBL" id="TWU29763.1"/>
    </source>
</evidence>
<dbReference type="InterPro" id="IPR011990">
    <property type="entry name" value="TPR-like_helical_dom_sf"/>
</dbReference>
<reference evidence="2 3" key="1">
    <citation type="submission" date="2019-02" db="EMBL/GenBank/DDBJ databases">
        <title>Deep-cultivation of Planctomycetes and their phenomic and genomic characterization uncovers novel biology.</title>
        <authorList>
            <person name="Wiegand S."/>
            <person name="Jogler M."/>
            <person name="Boedeker C."/>
            <person name="Pinto D."/>
            <person name="Vollmers J."/>
            <person name="Rivas-Marin E."/>
            <person name="Kohn T."/>
            <person name="Peeters S.H."/>
            <person name="Heuer A."/>
            <person name="Rast P."/>
            <person name="Oberbeckmann S."/>
            <person name="Bunk B."/>
            <person name="Jeske O."/>
            <person name="Meyerdierks A."/>
            <person name="Storesund J.E."/>
            <person name="Kallscheuer N."/>
            <person name="Luecker S."/>
            <person name="Lage O.M."/>
            <person name="Pohl T."/>
            <person name="Merkel B.J."/>
            <person name="Hornburger P."/>
            <person name="Mueller R.-W."/>
            <person name="Bruemmer F."/>
            <person name="Labrenz M."/>
            <person name="Spormann A.M."/>
            <person name="Op Den Camp H."/>
            <person name="Overmann J."/>
            <person name="Amann R."/>
            <person name="Jetten M.S.M."/>
            <person name="Mascher T."/>
            <person name="Medema M.H."/>
            <person name="Devos D.P."/>
            <person name="Kaster A.-K."/>
            <person name="Ovreas L."/>
            <person name="Rohde M."/>
            <person name="Galperin M.Y."/>
            <person name="Jogler C."/>
        </authorList>
    </citation>
    <scope>NUCLEOTIDE SEQUENCE [LARGE SCALE GENOMIC DNA]</scope>
    <source>
        <strain evidence="2 3">Pla144</strain>
    </source>
</reference>
<proteinExistence type="predicted"/>
<accession>A0A5C6CXS9</accession>
<dbReference type="Proteomes" id="UP000318437">
    <property type="component" value="Unassembled WGS sequence"/>
</dbReference>
<evidence type="ECO:0008006" key="4">
    <source>
        <dbReference type="Google" id="ProtNLM"/>
    </source>
</evidence>
<dbReference type="SUPFAM" id="SSF48452">
    <property type="entry name" value="TPR-like"/>
    <property type="match status" value="1"/>
</dbReference>
<evidence type="ECO:0000256" key="1">
    <source>
        <dbReference type="SAM" id="MobiDB-lite"/>
    </source>
</evidence>
<feature type="region of interest" description="Disordered" evidence="1">
    <location>
        <begin position="85"/>
        <end position="133"/>
    </location>
</feature>
<dbReference type="AlphaFoldDB" id="A0A5C6CXS9"/>
<evidence type="ECO:0000313" key="3">
    <source>
        <dbReference type="Proteomes" id="UP000318437"/>
    </source>
</evidence>
<sequence length="133" mass="14925">MQFKLLESPLFSKFRASWLYRRGILHARLSKNVLAVADYTSVIEMADAPASIRTMALYNRALVYCATSCGVQAVEDLQKVLEMPGASEQVRTEARRKLVRMQRSSNRADSSNPRDEAYPEGGVPEKNRPDSST</sequence>
<keyword evidence="3" id="KW-1185">Reference proteome</keyword>
<comment type="caution">
    <text evidence="2">The sequence shown here is derived from an EMBL/GenBank/DDBJ whole genome shotgun (WGS) entry which is preliminary data.</text>
</comment>
<protein>
    <recommendedName>
        <fullName evidence="4">Tetratricopeptide repeat protein</fullName>
    </recommendedName>
</protein>
<dbReference type="EMBL" id="SJPS01000001">
    <property type="protein sequence ID" value="TWU29763.1"/>
    <property type="molecule type" value="Genomic_DNA"/>
</dbReference>
<feature type="compositionally biased region" description="Basic and acidic residues" evidence="1">
    <location>
        <begin position="112"/>
        <end position="133"/>
    </location>
</feature>
<gene>
    <name evidence="2" type="ORF">Pla144_05420</name>
</gene>
<dbReference type="Gene3D" id="1.25.40.10">
    <property type="entry name" value="Tetratricopeptide repeat domain"/>
    <property type="match status" value="1"/>
</dbReference>
<feature type="compositionally biased region" description="Polar residues" evidence="1">
    <location>
        <begin position="102"/>
        <end position="111"/>
    </location>
</feature>
<name>A0A5C6CXS9_9BACT</name>
<organism evidence="2 3">
    <name type="scientific">Bythopirellula polymerisocia</name>
    <dbReference type="NCBI Taxonomy" id="2528003"/>
    <lineage>
        <taxon>Bacteria</taxon>
        <taxon>Pseudomonadati</taxon>
        <taxon>Planctomycetota</taxon>
        <taxon>Planctomycetia</taxon>
        <taxon>Pirellulales</taxon>
        <taxon>Lacipirellulaceae</taxon>
        <taxon>Bythopirellula</taxon>
    </lineage>
</organism>